<dbReference type="PANTHER" id="PTHR39339">
    <property type="entry name" value="SLR1444 PROTEIN"/>
    <property type="match status" value="1"/>
</dbReference>
<dbReference type="InterPro" id="IPR038186">
    <property type="entry name" value="CHAD_dom_sf"/>
</dbReference>
<gene>
    <name evidence="4" type="ORF">L1857_29380</name>
</gene>
<dbReference type="PROSITE" id="PS51707">
    <property type="entry name" value="CYTH"/>
    <property type="match status" value="1"/>
</dbReference>
<evidence type="ECO:0000259" key="2">
    <source>
        <dbReference type="PROSITE" id="PS51707"/>
    </source>
</evidence>
<evidence type="ECO:0000256" key="1">
    <source>
        <dbReference type="SAM" id="MobiDB-lite"/>
    </source>
</evidence>
<protein>
    <submittedName>
        <fullName evidence="4">CYTH and CHAD domain-containing protein</fullName>
    </submittedName>
</protein>
<accession>A0ABY4P2Q3</accession>
<dbReference type="EMBL" id="CP091196">
    <property type="protein sequence ID" value="UQS26625.1"/>
    <property type="molecule type" value="Genomic_DNA"/>
</dbReference>
<proteinExistence type="predicted"/>
<dbReference type="Gene3D" id="2.40.320.10">
    <property type="entry name" value="Hypothetical Protein Pfu-838710-001"/>
    <property type="match status" value="1"/>
</dbReference>
<dbReference type="InterPro" id="IPR033469">
    <property type="entry name" value="CYTH-like_dom_sf"/>
</dbReference>
<name>A0ABY4P2Q3_9PSEU</name>
<dbReference type="PROSITE" id="PS51708">
    <property type="entry name" value="CHAD"/>
    <property type="match status" value="1"/>
</dbReference>
<dbReference type="Pfam" id="PF05235">
    <property type="entry name" value="CHAD"/>
    <property type="match status" value="1"/>
</dbReference>
<evidence type="ECO:0000313" key="5">
    <source>
        <dbReference type="Proteomes" id="UP000830158"/>
    </source>
</evidence>
<dbReference type="InterPro" id="IPR007899">
    <property type="entry name" value="CHAD_dom"/>
</dbReference>
<sequence>MTAGEFPDMGAKTVTERERKFDFDDGRPVPRLAGVGPVADQAPPRESRLDNTYYDTRDLRLARAGVTLRRRTGGEDAGWHLKRPAADGAREETQLPPGDHLPAELAEAAREWTGGADLVEIAHLRVDRFTHDLTAADGRRLAVLTDDHVHGERAGEHAHLDRWRELEVELDTGDPGLLDTLTRALVADGVRPAHWPSKLRRLLADDLAAAGAPGNAGETVMAYVRTQVEAVRRHDEGVRRGDGDAVHQLRVALRRLRSALRGYRRLFVRERVKALADELKWAGRVLSPARDGEVRRETLLGELAKFPREPETEHARRTLESRLDEAAERERRALLAELTSERYARLLGALDEWVADPPLTTSAESGRRELRKALRRADRRLAAAMAAVRDARDPDAALHEVRKKAKAARYVADAARPVLGKRVRPWRRAVKSLQRELGEYHDLVSAGQLLREQVGDSVSDAFVFGRLYERGRARCAALRADFERRDLPGAP</sequence>
<dbReference type="PANTHER" id="PTHR39339:SF1">
    <property type="entry name" value="CHAD DOMAIN-CONTAINING PROTEIN"/>
    <property type="match status" value="1"/>
</dbReference>
<dbReference type="SUPFAM" id="SSF55154">
    <property type="entry name" value="CYTH-like phosphatases"/>
    <property type="match status" value="1"/>
</dbReference>
<dbReference type="InterPro" id="IPR023577">
    <property type="entry name" value="CYTH_domain"/>
</dbReference>
<dbReference type="Gene3D" id="1.40.20.10">
    <property type="entry name" value="CHAD domain"/>
    <property type="match status" value="1"/>
</dbReference>
<feature type="domain" description="CYTH" evidence="2">
    <location>
        <begin position="14"/>
        <end position="209"/>
    </location>
</feature>
<feature type="domain" description="CHAD" evidence="3">
    <location>
        <begin position="213"/>
        <end position="491"/>
    </location>
</feature>
<keyword evidence="5" id="KW-1185">Reference proteome</keyword>
<evidence type="ECO:0000259" key="3">
    <source>
        <dbReference type="PROSITE" id="PS51708"/>
    </source>
</evidence>
<dbReference type="RefSeq" id="WP_249466926.1">
    <property type="nucleotide sequence ID" value="NZ_CP091196.1"/>
</dbReference>
<feature type="region of interest" description="Disordered" evidence="1">
    <location>
        <begin position="1"/>
        <end position="49"/>
    </location>
</feature>
<dbReference type="SMART" id="SM00880">
    <property type="entry name" value="CHAD"/>
    <property type="match status" value="1"/>
</dbReference>
<evidence type="ECO:0000313" key="4">
    <source>
        <dbReference type="EMBL" id="UQS26625.1"/>
    </source>
</evidence>
<dbReference type="Pfam" id="PF01928">
    <property type="entry name" value="CYTH"/>
    <property type="match status" value="1"/>
</dbReference>
<feature type="compositionally biased region" description="Basic and acidic residues" evidence="1">
    <location>
        <begin position="14"/>
        <end position="28"/>
    </location>
</feature>
<dbReference type="SMART" id="SM01118">
    <property type="entry name" value="CYTH"/>
    <property type="match status" value="1"/>
</dbReference>
<dbReference type="Proteomes" id="UP000830158">
    <property type="component" value="Chromosome"/>
</dbReference>
<dbReference type="CDD" id="cd07374">
    <property type="entry name" value="CYTH-like_Pase"/>
    <property type="match status" value="1"/>
</dbReference>
<organism evidence="4 5">
    <name type="scientific">Amycolatopsis thermalba</name>
    <dbReference type="NCBI Taxonomy" id="944492"/>
    <lineage>
        <taxon>Bacteria</taxon>
        <taxon>Bacillati</taxon>
        <taxon>Actinomycetota</taxon>
        <taxon>Actinomycetes</taxon>
        <taxon>Pseudonocardiales</taxon>
        <taxon>Pseudonocardiaceae</taxon>
        <taxon>Amycolatopsis</taxon>
    </lineage>
</organism>
<reference evidence="4" key="1">
    <citation type="submission" date="2022-01" db="EMBL/GenBank/DDBJ databases">
        <title>PSI-footprinting approach for the identification of protein synthesis inhibitor producers.</title>
        <authorList>
            <person name="Handel F."/>
            <person name="Kulik A."/>
            <person name="Wex K.W."/>
            <person name="Berscheid A."/>
            <person name="Saur J.S."/>
            <person name="Winkler A."/>
            <person name="Wibberg D."/>
            <person name="Kalinowski J."/>
            <person name="Broetz-Oesterhelt H."/>
            <person name="Mast Y."/>
        </authorList>
    </citation>
    <scope>NUCLEOTIDE SEQUENCE</scope>
    <source>
        <strain evidence="4">KNN 49.3e</strain>
    </source>
</reference>